<accession>A0ABY8PQJ1</accession>
<proteinExistence type="predicted"/>
<keyword evidence="1" id="KW-0812">Transmembrane</keyword>
<keyword evidence="1" id="KW-0472">Membrane</keyword>
<organism evidence="2 3">
    <name type="scientific">Marinitoga aeolica</name>
    <dbReference type="NCBI Taxonomy" id="2809031"/>
    <lineage>
        <taxon>Bacteria</taxon>
        <taxon>Thermotogati</taxon>
        <taxon>Thermotogota</taxon>
        <taxon>Thermotogae</taxon>
        <taxon>Petrotogales</taxon>
        <taxon>Petrotogaceae</taxon>
        <taxon>Marinitoga</taxon>
    </lineage>
</organism>
<gene>
    <name evidence="2" type="ORF">JRV97_11190</name>
</gene>
<feature type="transmembrane region" description="Helical" evidence="1">
    <location>
        <begin position="6"/>
        <end position="33"/>
    </location>
</feature>
<protein>
    <submittedName>
        <fullName evidence="2">Uncharacterized protein</fullName>
    </submittedName>
</protein>
<evidence type="ECO:0000313" key="3">
    <source>
        <dbReference type="Proteomes" id="UP001232493"/>
    </source>
</evidence>
<evidence type="ECO:0000256" key="1">
    <source>
        <dbReference type="SAM" id="Phobius"/>
    </source>
</evidence>
<dbReference type="Proteomes" id="UP001232493">
    <property type="component" value="Chromosome"/>
</dbReference>
<dbReference type="EMBL" id="CP069362">
    <property type="protein sequence ID" value="WGS64904.1"/>
    <property type="molecule type" value="Genomic_DNA"/>
</dbReference>
<name>A0ABY8PQJ1_9BACT</name>
<evidence type="ECO:0000313" key="2">
    <source>
        <dbReference type="EMBL" id="WGS64904.1"/>
    </source>
</evidence>
<keyword evidence="3" id="KW-1185">Reference proteome</keyword>
<dbReference type="RefSeq" id="WP_280998930.1">
    <property type="nucleotide sequence ID" value="NZ_CP069362.1"/>
</dbReference>
<sequence length="62" mass="6992">MLSAIFYLFIIYRGVKLGDAGTLYAMVNIFFLIKMQLYSAMGIWDVLRSGIIAAKQLEENIG</sequence>
<reference evidence="2 3" key="1">
    <citation type="submission" date="2021-02" db="EMBL/GenBank/DDBJ databases">
        <title>Characterization of Marinitoga sp. nov. str. BP5-C20A.</title>
        <authorList>
            <person name="Erauso G."/>
            <person name="Postec A."/>
        </authorList>
    </citation>
    <scope>NUCLEOTIDE SEQUENCE [LARGE SCALE GENOMIC DNA]</scope>
    <source>
        <strain evidence="2 3">BP5-C20A</strain>
    </source>
</reference>
<keyword evidence="1" id="KW-1133">Transmembrane helix</keyword>